<name>A0ABP8IZU3_9MICO</name>
<evidence type="ECO:0000256" key="1">
    <source>
        <dbReference type="ARBA" id="ARBA00022679"/>
    </source>
</evidence>
<feature type="domain" description="N-acetyltransferase" evidence="3">
    <location>
        <begin position="6"/>
        <end position="154"/>
    </location>
</feature>
<proteinExistence type="predicted"/>
<protein>
    <recommendedName>
        <fullName evidence="3">N-acetyltransferase domain-containing protein</fullName>
    </recommendedName>
</protein>
<dbReference type="Gene3D" id="3.40.630.30">
    <property type="match status" value="1"/>
</dbReference>
<dbReference type="PROSITE" id="PS51186">
    <property type="entry name" value="GNAT"/>
    <property type="match status" value="1"/>
</dbReference>
<evidence type="ECO:0000259" key="3">
    <source>
        <dbReference type="PROSITE" id="PS51186"/>
    </source>
</evidence>
<dbReference type="SUPFAM" id="SSF55729">
    <property type="entry name" value="Acyl-CoA N-acyltransferases (Nat)"/>
    <property type="match status" value="1"/>
</dbReference>
<sequence length="155" mass="17361">MAGTDITIRPVTRDDAAQWHRLYTGYAEFYRVEQTAEMRDTVLSWLLDDAHTSQGLVAEASDGTLAGLAHFRPFARPLSASTGMYLDDLFVDPEHRGSGAARLLLAGLARIAADRGWTLARWITRDDNYRARGLYDQVAARTDWITYDMPPADAR</sequence>
<gene>
    <name evidence="4" type="ORF">GCM10023167_00800</name>
</gene>
<dbReference type="PANTHER" id="PTHR10545">
    <property type="entry name" value="DIAMINE N-ACETYLTRANSFERASE"/>
    <property type="match status" value="1"/>
</dbReference>
<dbReference type="InterPro" id="IPR051016">
    <property type="entry name" value="Diverse_Substrate_AcTransf"/>
</dbReference>
<dbReference type="InterPro" id="IPR016181">
    <property type="entry name" value="Acyl_CoA_acyltransferase"/>
</dbReference>
<reference evidence="5" key="1">
    <citation type="journal article" date="2019" name="Int. J. Syst. Evol. Microbiol.">
        <title>The Global Catalogue of Microorganisms (GCM) 10K type strain sequencing project: providing services to taxonomists for standard genome sequencing and annotation.</title>
        <authorList>
            <consortium name="The Broad Institute Genomics Platform"/>
            <consortium name="The Broad Institute Genome Sequencing Center for Infectious Disease"/>
            <person name="Wu L."/>
            <person name="Ma J."/>
        </authorList>
    </citation>
    <scope>NUCLEOTIDE SEQUENCE [LARGE SCALE GENOMIC DNA]</scope>
    <source>
        <strain evidence="5">JCM 17808</strain>
    </source>
</reference>
<comment type="caution">
    <text evidence="4">The sequence shown here is derived from an EMBL/GenBank/DDBJ whole genome shotgun (WGS) entry which is preliminary data.</text>
</comment>
<evidence type="ECO:0000256" key="2">
    <source>
        <dbReference type="ARBA" id="ARBA00023315"/>
    </source>
</evidence>
<evidence type="ECO:0000313" key="4">
    <source>
        <dbReference type="EMBL" id="GAA4382392.1"/>
    </source>
</evidence>
<dbReference type="PANTHER" id="PTHR10545:SF42">
    <property type="entry name" value="ACETYLTRANSFERASE"/>
    <property type="match status" value="1"/>
</dbReference>
<organism evidence="4 5">
    <name type="scientific">Brevibacterium pityocampae</name>
    <dbReference type="NCBI Taxonomy" id="506594"/>
    <lineage>
        <taxon>Bacteria</taxon>
        <taxon>Bacillati</taxon>
        <taxon>Actinomycetota</taxon>
        <taxon>Actinomycetes</taxon>
        <taxon>Micrococcales</taxon>
        <taxon>Brevibacteriaceae</taxon>
        <taxon>Brevibacterium</taxon>
    </lineage>
</organism>
<accession>A0ABP8IZU3</accession>
<keyword evidence="2" id="KW-0012">Acyltransferase</keyword>
<keyword evidence="1" id="KW-0808">Transferase</keyword>
<dbReference type="Pfam" id="PF00583">
    <property type="entry name" value="Acetyltransf_1"/>
    <property type="match status" value="1"/>
</dbReference>
<dbReference type="EMBL" id="BAABGL010000002">
    <property type="protein sequence ID" value="GAA4382392.1"/>
    <property type="molecule type" value="Genomic_DNA"/>
</dbReference>
<dbReference type="Proteomes" id="UP001500642">
    <property type="component" value="Unassembled WGS sequence"/>
</dbReference>
<dbReference type="RefSeq" id="WP_345028992.1">
    <property type="nucleotide sequence ID" value="NZ_BAABGL010000002.1"/>
</dbReference>
<keyword evidence="5" id="KW-1185">Reference proteome</keyword>
<evidence type="ECO:0000313" key="5">
    <source>
        <dbReference type="Proteomes" id="UP001500642"/>
    </source>
</evidence>
<dbReference type="InterPro" id="IPR000182">
    <property type="entry name" value="GNAT_dom"/>
</dbReference>